<sequence>MNAAYTAKSQAEAATIYCSTRDLADGLRSGLIGSLQKYGYNEKNRSTIVKASKAACTLLIYQHSHFFYCPEITESELGQTTYYGLEILVKKFGVQNFQGQTCEEVIAEIEEMKISTTEESFSLSRRQEAAEELVKTQDERKEAFAAAQVTINEHGGPWG</sequence>
<reference evidence="1" key="1">
    <citation type="submission" date="2023-08" db="EMBL/GenBank/DDBJ databases">
        <title>Black Yeasts Isolated from many extreme environments.</title>
        <authorList>
            <person name="Coleine C."/>
            <person name="Stajich J.E."/>
            <person name="Selbmann L."/>
        </authorList>
    </citation>
    <scope>NUCLEOTIDE SEQUENCE</scope>
    <source>
        <strain evidence="1">CCFEE 5810</strain>
    </source>
</reference>
<organism evidence="1 2">
    <name type="scientific">Elasticomyces elasticus</name>
    <dbReference type="NCBI Taxonomy" id="574655"/>
    <lineage>
        <taxon>Eukaryota</taxon>
        <taxon>Fungi</taxon>
        <taxon>Dikarya</taxon>
        <taxon>Ascomycota</taxon>
        <taxon>Pezizomycotina</taxon>
        <taxon>Dothideomycetes</taxon>
        <taxon>Dothideomycetidae</taxon>
        <taxon>Mycosphaerellales</taxon>
        <taxon>Teratosphaeriaceae</taxon>
        <taxon>Elasticomyces</taxon>
    </lineage>
</organism>
<protein>
    <submittedName>
        <fullName evidence="1">Uncharacterized protein</fullName>
    </submittedName>
</protein>
<gene>
    <name evidence="1" type="ORF">LTR97_010578</name>
</gene>
<proteinExistence type="predicted"/>
<name>A0AAN7ZWP1_9PEZI</name>
<dbReference type="AlphaFoldDB" id="A0AAN7ZWP1"/>
<evidence type="ECO:0000313" key="2">
    <source>
        <dbReference type="Proteomes" id="UP001310594"/>
    </source>
</evidence>
<accession>A0AAN7ZWP1</accession>
<dbReference type="Proteomes" id="UP001310594">
    <property type="component" value="Unassembled WGS sequence"/>
</dbReference>
<comment type="caution">
    <text evidence="1">The sequence shown here is derived from an EMBL/GenBank/DDBJ whole genome shotgun (WGS) entry which is preliminary data.</text>
</comment>
<evidence type="ECO:0000313" key="1">
    <source>
        <dbReference type="EMBL" id="KAK5693102.1"/>
    </source>
</evidence>
<dbReference type="EMBL" id="JAVRQU010000018">
    <property type="protein sequence ID" value="KAK5693102.1"/>
    <property type="molecule type" value="Genomic_DNA"/>
</dbReference>